<dbReference type="STRING" id="29367.CLPUN_05710"/>
<evidence type="ECO:0000313" key="4">
    <source>
        <dbReference type="EMBL" id="OOM82075.1"/>
    </source>
</evidence>
<protein>
    <submittedName>
        <fullName evidence="4">Putative sensory transducer protein YfmS</fullName>
    </submittedName>
</protein>
<dbReference type="SUPFAM" id="SSF58104">
    <property type="entry name" value="Methyl-accepting chemotaxis protein (MCP) signaling domain"/>
    <property type="match status" value="1"/>
</dbReference>
<keyword evidence="5" id="KW-1185">Reference proteome</keyword>
<evidence type="ECO:0000313" key="5">
    <source>
        <dbReference type="Proteomes" id="UP000190890"/>
    </source>
</evidence>
<reference evidence="4 5" key="1">
    <citation type="submission" date="2016-05" db="EMBL/GenBank/DDBJ databases">
        <title>Microbial solvent formation.</title>
        <authorList>
            <person name="Poehlein A."/>
            <person name="Montoya Solano J.D."/>
            <person name="Flitsch S."/>
            <person name="Krabben P."/>
            <person name="Duerre P."/>
            <person name="Daniel R."/>
        </authorList>
    </citation>
    <scope>NUCLEOTIDE SEQUENCE [LARGE SCALE GENOMIC DNA]</scope>
    <source>
        <strain evidence="4 5">DSM 2619</strain>
    </source>
</reference>
<gene>
    <name evidence="4" type="primary">yfmS_1</name>
    <name evidence="4" type="ORF">CLPUN_05710</name>
</gene>
<accession>A0A1S8TXD9</accession>
<dbReference type="PROSITE" id="PS50111">
    <property type="entry name" value="CHEMOTAXIS_TRANSDUC_2"/>
    <property type="match status" value="1"/>
</dbReference>
<keyword evidence="1 2" id="KW-0807">Transducer</keyword>
<comment type="caution">
    <text evidence="4">The sequence shown here is derived from an EMBL/GenBank/DDBJ whole genome shotgun (WGS) entry which is preliminary data.</text>
</comment>
<evidence type="ECO:0000256" key="1">
    <source>
        <dbReference type="ARBA" id="ARBA00023224"/>
    </source>
</evidence>
<dbReference type="Gene3D" id="3.40.50.2300">
    <property type="match status" value="1"/>
</dbReference>
<dbReference type="Proteomes" id="UP000190890">
    <property type="component" value="Unassembled WGS sequence"/>
</dbReference>
<dbReference type="GO" id="GO:0016020">
    <property type="term" value="C:membrane"/>
    <property type="evidence" value="ECO:0007669"/>
    <property type="project" value="InterPro"/>
</dbReference>
<dbReference type="InterPro" id="IPR010524">
    <property type="entry name" value="Sig_transdc_resp-reg_PrpR_N"/>
</dbReference>
<evidence type="ECO:0000256" key="2">
    <source>
        <dbReference type="PROSITE-ProRule" id="PRU00284"/>
    </source>
</evidence>
<dbReference type="AlphaFoldDB" id="A0A1S8TXD9"/>
<dbReference type="RefSeq" id="WP_077845865.1">
    <property type="nucleotide sequence ID" value="NZ_LZZM01000032.1"/>
</dbReference>
<evidence type="ECO:0000259" key="3">
    <source>
        <dbReference type="PROSITE" id="PS50111"/>
    </source>
</evidence>
<dbReference type="GO" id="GO:0003677">
    <property type="term" value="F:DNA binding"/>
    <property type="evidence" value="ECO:0007669"/>
    <property type="project" value="InterPro"/>
</dbReference>
<proteinExistence type="predicted"/>
<dbReference type="GO" id="GO:0005524">
    <property type="term" value="F:ATP binding"/>
    <property type="evidence" value="ECO:0007669"/>
    <property type="project" value="InterPro"/>
</dbReference>
<dbReference type="Pfam" id="PF00015">
    <property type="entry name" value="MCPsignal"/>
    <property type="match status" value="1"/>
</dbReference>
<dbReference type="SMART" id="SM00283">
    <property type="entry name" value="MA"/>
    <property type="match status" value="1"/>
</dbReference>
<dbReference type="Gene3D" id="1.10.287.950">
    <property type="entry name" value="Methyl-accepting chemotaxis protein"/>
    <property type="match status" value="1"/>
</dbReference>
<dbReference type="SUPFAM" id="SSF159800">
    <property type="entry name" value="PrpR receptor domain-like"/>
    <property type="match status" value="1"/>
</dbReference>
<dbReference type="GO" id="GO:0000156">
    <property type="term" value="F:phosphorelay response regulator activity"/>
    <property type="evidence" value="ECO:0007669"/>
    <property type="project" value="InterPro"/>
</dbReference>
<feature type="domain" description="Methyl-accepting transducer" evidence="3">
    <location>
        <begin position="145"/>
        <end position="359"/>
    </location>
</feature>
<dbReference type="PANTHER" id="PTHR32089:SF112">
    <property type="entry name" value="LYSOZYME-LIKE PROTEIN-RELATED"/>
    <property type="match status" value="1"/>
</dbReference>
<sequence length="359" mass="39694">MESILFIVPSQSMKEIIQSIMRETNQNFIVEIGTNNIAIEIAKRYPDINVIVSRGGTVNDLRQLPNKMIVSITAAFDDFILPIHQIASTGIKKIGVVGMANFIEGMLKDYRIGDLEIFMRPCQNGNDIIPTVQKLFREGVQGIIGDKTVVEKANEIGLTADIINSGLTSLQKAISEAIRIVDAQELERKRDCERAGQIQQRVLEINVALERAVAAVEELNASSQEIVAFSDEAANIAKRTSYEVKNTSNILDIIRRVSKQSNLLGLNAAIEATRAGEFGRGFSVVASEVRKLAEESNKSTLKIENMINQFCNSVDQVLKNAEQSKIITQEQAGATQEITEMLDGLKMVSEKLLELSYYS</sequence>
<name>A0A1S8TXD9_9CLOT</name>
<dbReference type="Gene3D" id="3.40.50.10660">
    <property type="entry name" value="PrpR receptor domain-like"/>
    <property type="match status" value="1"/>
</dbReference>
<dbReference type="PANTHER" id="PTHR32089">
    <property type="entry name" value="METHYL-ACCEPTING CHEMOTAXIS PROTEIN MCPB"/>
    <property type="match status" value="1"/>
</dbReference>
<dbReference type="InterPro" id="IPR004089">
    <property type="entry name" value="MCPsignal_dom"/>
</dbReference>
<dbReference type="Pfam" id="PF06506">
    <property type="entry name" value="PrpR_N"/>
    <property type="match status" value="1"/>
</dbReference>
<organism evidence="4 5">
    <name type="scientific">Clostridium puniceum</name>
    <dbReference type="NCBI Taxonomy" id="29367"/>
    <lineage>
        <taxon>Bacteria</taxon>
        <taxon>Bacillati</taxon>
        <taxon>Bacillota</taxon>
        <taxon>Clostridia</taxon>
        <taxon>Eubacteriales</taxon>
        <taxon>Clostridiaceae</taxon>
        <taxon>Clostridium</taxon>
    </lineage>
</organism>
<dbReference type="EMBL" id="LZZM01000032">
    <property type="protein sequence ID" value="OOM82075.1"/>
    <property type="molecule type" value="Genomic_DNA"/>
</dbReference>